<feature type="transmembrane region" description="Helical" evidence="10">
    <location>
        <begin position="134"/>
        <end position="154"/>
    </location>
</feature>
<evidence type="ECO:0000256" key="9">
    <source>
        <dbReference type="SAM" id="MobiDB-lite"/>
    </source>
</evidence>
<feature type="transmembrane region" description="Helical" evidence="10">
    <location>
        <begin position="295"/>
        <end position="321"/>
    </location>
</feature>
<feature type="transmembrane region" description="Helical" evidence="10">
    <location>
        <begin position="239"/>
        <end position="260"/>
    </location>
</feature>
<gene>
    <name evidence="11" type="ORF">BJ878DRAFT_211719</name>
</gene>
<dbReference type="GO" id="GO:0005886">
    <property type="term" value="C:plasma membrane"/>
    <property type="evidence" value="ECO:0007669"/>
    <property type="project" value="UniProtKB-SubCell"/>
</dbReference>
<name>A0A9P7YXC9_9HELO</name>
<dbReference type="AlphaFoldDB" id="A0A9P7YXC9"/>
<comment type="catalytic activity">
    <reaction evidence="8">
        <text>fluoride(in) = fluoride(out)</text>
        <dbReference type="Rhea" id="RHEA:76159"/>
        <dbReference type="ChEBI" id="CHEBI:17051"/>
    </reaction>
    <physiologicalReaction direction="left-to-right" evidence="8">
        <dbReference type="Rhea" id="RHEA:76160"/>
    </physiologicalReaction>
</comment>
<evidence type="ECO:0000256" key="5">
    <source>
        <dbReference type="ARBA" id="ARBA00022989"/>
    </source>
</evidence>
<accession>A0A9P7YXC9</accession>
<protein>
    <submittedName>
        <fullName evidence="11">CrcB-like protein-domain-containing protein</fullName>
    </submittedName>
</protein>
<organism evidence="11 12">
    <name type="scientific">Calycina marina</name>
    <dbReference type="NCBI Taxonomy" id="1763456"/>
    <lineage>
        <taxon>Eukaryota</taxon>
        <taxon>Fungi</taxon>
        <taxon>Dikarya</taxon>
        <taxon>Ascomycota</taxon>
        <taxon>Pezizomycotina</taxon>
        <taxon>Leotiomycetes</taxon>
        <taxon>Helotiales</taxon>
        <taxon>Pezizellaceae</taxon>
        <taxon>Calycina</taxon>
    </lineage>
</organism>
<comment type="similarity">
    <text evidence="7">Belongs to the fluoride channel Fluc/FEX (TC 1.A.43) family.</text>
</comment>
<feature type="compositionally biased region" description="Basic and acidic residues" evidence="9">
    <location>
        <begin position="34"/>
        <end position="50"/>
    </location>
</feature>
<comment type="function">
    <text evidence="1">Fluoride channel required for the rapid expulsion of cytoplasmic fluoride.</text>
</comment>
<feature type="transmembrane region" description="Helical" evidence="10">
    <location>
        <begin position="381"/>
        <end position="400"/>
    </location>
</feature>
<feature type="compositionally biased region" description="Basic and acidic residues" evidence="9">
    <location>
        <begin position="92"/>
        <end position="116"/>
    </location>
</feature>
<evidence type="ECO:0000256" key="2">
    <source>
        <dbReference type="ARBA" id="ARBA00004651"/>
    </source>
</evidence>
<keyword evidence="4 10" id="KW-0812">Transmembrane</keyword>
<evidence type="ECO:0000313" key="11">
    <source>
        <dbReference type="EMBL" id="KAG9241763.1"/>
    </source>
</evidence>
<dbReference type="Pfam" id="PF02537">
    <property type="entry name" value="CRCB"/>
    <property type="match status" value="2"/>
</dbReference>
<proteinExistence type="inferred from homology"/>
<evidence type="ECO:0000256" key="1">
    <source>
        <dbReference type="ARBA" id="ARBA00002598"/>
    </source>
</evidence>
<keyword evidence="5 10" id="KW-1133">Transmembrane helix</keyword>
<evidence type="ECO:0000256" key="4">
    <source>
        <dbReference type="ARBA" id="ARBA00022692"/>
    </source>
</evidence>
<dbReference type="InterPro" id="IPR003691">
    <property type="entry name" value="FluC"/>
</dbReference>
<evidence type="ECO:0000313" key="12">
    <source>
        <dbReference type="Proteomes" id="UP000887226"/>
    </source>
</evidence>
<dbReference type="GO" id="GO:1903425">
    <property type="term" value="F:fluoride transmembrane transporter activity"/>
    <property type="evidence" value="ECO:0007669"/>
    <property type="project" value="TreeGrafter"/>
</dbReference>
<feature type="transmembrane region" description="Helical" evidence="10">
    <location>
        <begin position="160"/>
        <end position="183"/>
    </location>
</feature>
<keyword evidence="3" id="KW-1003">Cell membrane</keyword>
<evidence type="ECO:0000256" key="3">
    <source>
        <dbReference type="ARBA" id="ARBA00022475"/>
    </source>
</evidence>
<feature type="region of interest" description="Disordered" evidence="9">
    <location>
        <begin position="92"/>
        <end position="122"/>
    </location>
</feature>
<feature type="transmembrane region" description="Helical" evidence="10">
    <location>
        <begin position="412"/>
        <end position="432"/>
    </location>
</feature>
<dbReference type="EMBL" id="MU254160">
    <property type="protein sequence ID" value="KAG9241763.1"/>
    <property type="molecule type" value="Genomic_DNA"/>
</dbReference>
<evidence type="ECO:0000256" key="6">
    <source>
        <dbReference type="ARBA" id="ARBA00023136"/>
    </source>
</evidence>
<comment type="caution">
    <text evidence="11">The sequence shown here is derived from an EMBL/GenBank/DDBJ whole genome shotgun (WGS) entry which is preliminary data.</text>
</comment>
<dbReference type="Proteomes" id="UP000887226">
    <property type="component" value="Unassembled WGS sequence"/>
</dbReference>
<feature type="transmembrane region" description="Helical" evidence="10">
    <location>
        <begin position="342"/>
        <end position="361"/>
    </location>
</feature>
<evidence type="ECO:0000256" key="10">
    <source>
        <dbReference type="SAM" id="Phobius"/>
    </source>
</evidence>
<sequence length="518" mass="56761">MNDDTPELYGNLDECIYPTPVENLDSQSRTRHLNNLEDIRDDQHPVKPESDGPIVGGADTRENDESDEYLHIDELAGPSHVENTSKRRVYEHHHVEEERVQEEAYERDRAKEDHSGNRLTRSTSNKRKQYITQLYVTSYLILFSILGTLARLGLTALTTYPGAPVIITELWANASGCFFMGWLSEDRFVFRKEWFTAQDKARGSRKDTEEITNTNAEARGQNEILAAVKIEHNAAKKTVPLFIGLAVGFCGSFTSFSSFIHDIFLALDNGLVTPTYSADGLEVEALYSLSPGDRVMSGLAVVLLEVSLCLCALQAGADFAIAIEPVVTQMPTTNLRRFLDPLAVFIAWGAWSGSIIMSIWPPDRPGGPAADGRTTWEAETWRGQVILALVFAPVGCLLRFHASLCLNGKLKSFPLGTFVVNMFGTVILGMAWDLQRAPLGSGLIGGGEIGCQVLQGIQDGFCGCLTTVSTLVLELKGLQRKHAYIYGGASAVLGFCFLITIMGSLVWTNGPSVVGCTI</sequence>
<feature type="transmembrane region" description="Helical" evidence="10">
    <location>
        <begin position="485"/>
        <end position="507"/>
    </location>
</feature>
<reference evidence="11" key="1">
    <citation type="journal article" date="2021" name="IMA Fungus">
        <title>Genomic characterization of three marine fungi, including Emericellopsis atlantica sp. nov. with signatures of a generalist lifestyle and marine biomass degradation.</title>
        <authorList>
            <person name="Hagestad O.C."/>
            <person name="Hou L."/>
            <person name="Andersen J.H."/>
            <person name="Hansen E.H."/>
            <person name="Altermark B."/>
            <person name="Li C."/>
            <person name="Kuhnert E."/>
            <person name="Cox R.J."/>
            <person name="Crous P.W."/>
            <person name="Spatafora J.W."/>
            <person name="Lail K."/>
            <person name="Amirebrahimi M."/>
            <person name="Lipzen A."/>
            <person name="Pangilinan J."/>
            <person name="Andreopoulos W."/>
            <person name="Hayes R.D."/>
            <person name="Ng V."/>
            <person name="Grigoriev I.V."/>
            <person name="Jackson S.A."/>
            <person name="Sutton T.D.S."/>
            <person name="Dobson A.D.W."/>
            <person name="Rama T."/>
        </authorList>
    </citation>
    <scope>NUCLEOTIDE SEQUENCE</scope>
    <source>
        <strain evidence="11">TRa3180A</strain>
    </source>
</reference>
<dbReference type="PANTHER" id="PTHR28259:SF1">
    <property type="entry name" value="FLUORIDE EXPORT PROTEIN 1-RELATED"/>
    <property type="match status" value="1"/>
</dbReference>
<evidence type="ECO:0000256" key="8">
    <source>
        <dbReference type="ARBA" id="ARBA00035585"/>
    </source>
</evidence>
<keyword evidence="6 10" id="KW-0472">Membrane</keyword>
<evidence type="ECO:0000256" key="7">
    <source>
        <dbReference type="ARBA" id="ARBA00035120"/>
    </source>
</evidence>
<feature type="region of interest" description="Disordered" evidence="9">
    <location>
        <begin position="1"/>
        <end position="62"/>
    </location>
</feature>
<dbReference type="PANTHER" id="PTHR28259">
    <property type="entry name" value="FLUORIDE EXPORT PROTEIN 1-RELATED"/>
    <property type="match status" value="1"/>
</dbReference>
<dbReference type="OrthoDB" id="409792at2759"/>
<keyword evidence="12" id="KW-1185">Reference proteome</keyword>
<comment type="subcellular location">
    <subcellularLocation>
        <location evidence="2">Cell membrane</location>
        <topology evidence="2">Multi-pass membrane protein</topology>
    </subcellularLocation>
</comment>